<sequence length="426" mass="47186">MRLLVAQIGARRHYAVPRVLHGAGMLDRLVTDACGDLFPWSLADLVPAFLRRDALSRLAARSSGLPRGKVTGLFIFTVSALLGPSRRKPGGNNISWWLHRNRRFNELVIGKGFGSADGVYVFNGAGLEVLKEAKRLGLFRVLDQTSAPMRHDAELLISESERWPDWSTEADSIYNWLPMAEREEEEWQLADRIICGSEYVAEGIRVLGGPAKKSRVVPYPCDHGMQPPATEHVTPAEKQEKRCGQRSNNLMQSRTRSTAGLHILFAGTLNLRKGLPYLHEAIRLFGAGRAKWRIVGPPAISRQALAMLGRVAEVRGAVPRSEMVEHYAWADILVLPTISEGSANVCYEALARAVPVITTPNAGSIVRDMIDGFIVPVRSPASIAEKLALLEGNPSLLQEMSLRALERSREFTVNTYAFYLENAIKY</sequence>
<dbReference type="KEGG" id="sfu:Sfum_3341"/>
<accession>A0LNL2</accession>
<dbReference type="Proteomes" id="UP000001784">
    <property type="component" value="Chromosome"/>
</dbReference>
<reference evidence="1 2" key="1">
    <citation type="submission" date="2006-10" db="EMBL/GenBank/DDBJ databases">
        <title>Complete sequence of Syntrophobacter fumaroxidans MPOB.</title>
        <authorList>
            <consortium name="US DOE Joint Genome Institute"/>
            <person name="Copeland A."/>
            <person name="Lucas S."/>
            <person name="Lapidus A."/>
            <person name="Barry K."/>
            <person name="Detter J.C."/>
            <person name="Glavina del Rio T."/>
            <person name="Hammon N."/>
            <person name="Israni S."/>
            <person name="Pitluck S."/>
            <person name="Goltsman E.G."/>
            <person name="Martinez M."/>
            <person name="Schmutz J."/>
            <person name="Larimer F."/>
            <person name="Land M."/>
            <person name="Hauser L."/>
            <person name="Kyrpides N."/>
            <person name="Kim E."/>
            <person name="Boone D.R."/>
            <person name="Brockman F."/>
            <person name="Culley D."/>
            <person name="Ferry J."/>
            <person name="Gunsalus R."/>
            <person name="McInerney M.J."/>
            <person name="Morrison M."/>
            <person name="Plugge C."/>
            <person name="Rohlin L."/>
            <person name="Scholten J."/>
            <person name="Sieber J."/>
            <person name="Stams A.J.M."/>
            <person name="Worm P."/>
            <person name="Henstra A.M."/>
            <person name="Richardson P."/>
        </authorList>
    </citation>
    <scope>NUCLEOTIDE SEQUENCE [LARGE SCALE GENOMIC DNA]</scope>
    <source>
        <strain evidence="2">DSM 10017 / MPOB</strain>
    </source>
</reference>
<dbReference type="OrthoDB" id="9803091at2"/>
<evidence type="ECO:0000313" key="1">
    <source>
        <dbReference type="EMBL" id="ABK19014.1"/>
    </source>
</evidence>
<dbReference type="HOGENOM" id="CLU_009583_37_0_7"/>
<dbReference type="PANTHER" id="PTHR12526">
    <property type="entry name" value="GLYCOSYLTRANSFERASE"/>
    <property type="match status" value="1"/>
</dbReference>
<name>A0LNL2_SYNFM</name>
<keyword evidence="2" id="KW-1185">Reference proteome</keyword>
<dbReference type="SUPFAM" id="SSF53756">
    <property type="entry name" value="UDP-Glycosyltransferase/glycogen phosphorylase"/>
    <property type="match status" value="1"/>
</dbReference>
<protein>
    <submittedName>
        <fullName evidence="1">Glycosyl transferase, group 1</fullName>
    </submittedName>
</protein>
<dbReference type="EMBL" id="CP000478">
    <property type="protein sequence ID" value="ABK19014.1"/>
    <property type="molecule type" value="Genomic_DNA"/>
</dbReference>
<proteinExistence type="predicted"/>
<dbReference type="GO" id="GO:0016740">
    <property type="term" value="F:transferase activity"/>
    <property type="evidence" value="ECO:0007669"/>
    <property type="project" value="UniProtKB-KW"/>
</dbReference>
<evidence type="ECO:0000313" key="2">
    <source>
        <dbReference type="Proteomes" id="UP000001784"/>
    </source>
</evidence>
<dbReference type="CAZy" id="GT4">
    <property type="family name" value="Glycosyltransferase Family 4"/>
</dbReference>
<keyword evidence="1" id="KW-0808">Transferase</keyword>
<dbReference type="CDD" id="cd03801">
    <property type="entry name" value="GT4_PimA-like"/>
    <property type="match status" value="1"/>
</dbReference>
<dbReference type="eggNOG" id="COG0438">
    <property type="taxonomic scope" value="Bacteria"/>
</dbReference>
<dbReference type="InParanoid" id="A0LNL2"/>
<organism evidence="1 2">
    <name type="scientific">Syntrophobacter fumaroxidans (strain DSM 10017 / MPOB)</name>
    <dbReference type="NCBI Taxonomy" id="335543"/>
    <lineage>
        <taxon>Bacteria</taxon>
        <taxon>Pseudomonadati</taxon>
        <taxon>Thermodesulfobacteriota</taxon>
        <taxon>Syntrophobacteria</taxon>
        <taxon>Syntrophobacterales</taxon>
        <taxon>Syntrophobacteraceae</taxon>
        <taxon>Syntrophobacter</taxon>
    </lineage>
</organism>
<dbReference type="AlphaFoldDB" id="A0LNL2"/>
<dbReference type="STRING" id="335543.Sfum_3341"/>
<dbReference type="Pfam" id="PF13692">
    <property type="entry name" value="Glyco_trans_1_4"/>
    <property type="match status" value="1"/>
</dbReference>
<gene>
    <name evidence="1" type="ordered locus">Sfum_3341</name>
</gene>
<dbReference type="Gene3D" id="3.40.50.2000">
    <property type="entry name" value="Glycogen Phosphorylase B"/>
    <property type="match status" value="2"/>
</dbReference>